<gene>
    <name evidence="2" type="ORF">AL504_08135</name>
</gene>
<feature type="region of interest" description="Disordered" evidence="1">
    <location>
        <begin position="86"/>
        <end position="106"/>
    </location>
</feature>
<protein>
    <submittedName>
        <fullName evidence="2">Uncharacterized protein</fullName>
    </submittedName>
</protein>
<dbReference type="Proteomes" id="UP000060602">
    <property type="component" value="Chromosome"/>
</dbReference>
<dbReference type="EMBL" id="CP014060">
    <property type="protein sequence ID" value="AMG35996.1"/>
    <property type="molecule type" value="Genomic_DNA"/>
</dbReference>
<name>A0A0X8NX87_ALCXX</name>
<accession>A0A0X8NX87</accession>
<dbReference type="RefSeq" id="WP_061071755.1">
    <property type="nucleotide sequence ID" value="NZ_CP014060.2"/>
</dbReference>
<dbReference type="AlphaFoldDB" id="A0A0X8NX87"/>
<proteinExistence type="predicted"/>
<evidence type="ECO:0000256" key="1">
    <source>
        <dbReference type="SAM" id="MobiDB-lite"/>
    </source>
</evidence>
<evidence type="ECO:0000313" key="3">
    <source>
        <dbReference type="Proteomes" id="UP000060602"/>
    </source>
</evidence>
<feature type="compositionally biased region" description="Acidic residues" evidence="1">
    <location>
        <begin position="49"/>
        <end position="63"/>
    </location>
</feature>
<reference evidence="3" key="1">
    <citation type="submission" date="2015-12" db="EMBL/GenBank/DDBJ databases">
        <title>FDA dAtabase for Regulatory Grade micrObial Sequences (FDA-ARGOS): Supporting development and validation of Infectious Disease Dx tests.</title>
        <authorList>
            <person name="Case J."/>
            <person name="Tallon L."/>
            <person name="Sadzewicz L."/>
            <person name="Sengamalay N."/>
            <person name="Ott S."/>
            <person name="Godinez A."/>
            <person name="Nagaraj S."/>
            <person name="Nadendla S."/>
            <person name="Sichtig H."/>
        </authorList>
    </citation>
    <scope>NUCLEOTIDE SEQUENCE [LARGE SCALE GENOMIC DNA]</scope>
    <source>
        <strain evidence="3">FDAARGOS_147</strain>
    </source>
</reference>
<feature type="region of interest" description="Disordered" evidence="1">
    <location>
        <begin position="33"/>
        <end position="63"/>
    </location>
</feature>
<evidence type="ECO:0000313" key="2">
    <source>
        <dbReference type="EMBL" id="AMG35996.1"/>
    </source>
</evidence>
<feature type="compositionally biased region" description="Basic and acidic residues" evidence="1">
    <location>
        <begin position="88"/>
        <end position="106"/>
    </location>
</feature>
<organism evidence="2 3">
    <name type="scientific">Alcaligenes xylosoxydans xylosoxydans</name>
    <name type="common">Achromobacter xylosoxidans</name>
    <dbReference type="NCBI Taxonomy" id="85698"/>
    <lineage>
        <taxon>Bacteria</taxon>
        <taxon>Pseudomonadati</taxon>
        <taxon>Pseudomonadota</taxon>
        <taxon>Betaproteobacteria</taxon>
        <taxon>Burkholderiales</taxon>
        <taxon>Alcaligenaceae</taxon>
        <taxon>Achromobacter</taxon>
    </lineage>
</organism>
<sequence>MAEKIINGFSVVAYATQPEGRIPARAFLETRRLPAKRDAAATPATEAGPDPDGEARDEADEPESLAFEIFVTRRFRGAVEAMSAARNALDRVKSVDEDGVPDHLPD</sequence>